<dbReference type="EMBL" id="FOME01000001">
    <property type="protein sequence ID" value="SFC64820.1"/>
    <property type="molecule type" value="Genomic_DNA"/>
</dbReference>
<keyword evidence="2" id="KW-1185">Reference proteome</keyword>
<gene>
    <name evidence="1" type="ORF">SAMN05216506_1011292</name>
</gene>
<dbReference type="RefSeq" id="WP_235863044.1">
    <property type="nucleotide sequence ID" value="NZ_FNVB01000002.1"/>
</dbReference>
<evidence type="ECO:0000313" key="1">
    <source>
        <dbReference type="EMBL" id="SFC64820.1"/>
    </source>
</evidence>
<protein>
    <submittedName>
        <fullName evidence="1">Fructose 1,6-bisphosphate aldolase/phosphatase</fullName>
    </submittedName>
</protein>
<sequence>MDYLRRHGPFEPHRSPLEELRYTTMAELEELLAERWQPMLQAAVPVPR</sequence>
<dbReference type="InterPro" id="IPR036076">
    <property type="entry name" value="FBPase_V_sf"/>
</dbReference>
<dbReference type="InterPro" id="IPR002803">
    <property type="entry name" value="FBPase_V"/>
</dbReference>
<proteinExistence type="predicted"/>
<name>A0ABY1DRE4_9PSEU</name>
<dbReference type="Proteomes" id="UP000199690">
    <property type="component" value="Unassembled WGS sequence"/>
</dbReference>
<dbReference type="Pfam" id="PF01950">
    <property type="entry name" value="FBPase_3"/>
    <property type="match status" value="1"/>
</dbReference>
<dbReference type="SUPFAM" id="SSF111249">
    <property type="entry name" value="Sulfolobus fructose-1,6-bisphosphatase-like"/>
    <property type="match status" value="1"/>
</dbReference>
<organism evidence="1 2">
    <name type="scientific">Saccharopolyspora kobensis</name>
    <dbReference type="NCBI Taxonomy" id="146035"/>
    <lineage>
        <taxon>Bacteria</taxon>
        <taxon>Bacillati</taxon>
        <taxon>Actinomycetota</taxon>
        <taxon>Actinomycetes</taxon>
        <taxon>Pseudonocardiales</taxon>
        <taxon>Pseudonocardiaceae</taxon>
        <taxon>Saccharopolyspora</taxon>
    </lineage>
</organism>
<comment type="caution">
    <text evidence="1">The sequence shown here is derived from an EMBL/GenBank/DDBJ whole genome shotgun (WGS) entry which is preliminary data.</text>
</comment>
<evidence type="ECO:0000313" key="2">
    <source>
        <dbReference type="Proteomes" id="UP000199690"/>
    </source>
</evidence>
<accession>A0ABY1DRE4</accession>
<reference evidence="1 2" key="1">
    <citation type="submission" date="2016-10" db="EMBL/GenBank/DDBJ databases">
        <authorList>
            <person name="Varghese N."/>
            <person name="Submissions S."/>
        </authorList>
    </citation>
    <scope>NUCLEOTIDE SEQUENCE [LARGE SCALE GENOMIC DNA]</scope>
    <source>
        <strain evidence="1 2">CGMCC 4.3529</strain>
    </source>
</reference>